<dbReference type="SUPFAM" id="SSF51658">
    <property type="entry name" value="Xylose isomerase-like"/>
    <property type="match status" value="1"/>
</dbReference>
<organism evidence="2 3">
    <name type="scientific">Agathobaculum hominis</name>
    <dbReference type="NCBI Taxonomy" id="2763014"/>
    <lineage>
        <taxon>Bacteria</taxon>
        <taxon>Bacillati</taxon>
        <taxon>Bacillota</taxon>
        <taxon>Clostridia</taxon>
        <taxon>Eubacteriales</taxon>
        <taxon>Butyricicoccaceae</taxon>
        <taxon>Agathobaculum</taxon>
    </lineage>
</organism>
<gene>
    <name evidence="2" type="primary">iolE</name>
    <name evidence="2" type="ORF">H8S02_11380</name>
</gene>
<comment type="caution">
    <text evidence="2">The sequence shown here is derived from an EMBL/GenBank/DDBJ whole genome shotgun (WGS) entry which is preliminary data.</text>
</comment>
<dbReference type="EMBL" id="JACOPK010000011">
    <property type="protein sequence ID" value="MBC5696533.1"/>
    <property type="molecule type" value="Genomic_DNA"/>
</dbReference>
<dbReference type="InterPro" id="IPR030823">
    <property type="entry name" value="IolE/MocC"/>
</dbReference>
<evidence type="ECO:0000259" key="1">
    <source>
        <dbReference type="Pfam" id="PF01261"/>
    </source>
</evidence>
<name>A0ABR7GQG0_9FIRM</name>
<keyword evidence="2" id="KW-0456">Lyase</keyword>
<dbReference type="NCBIfam" id="TIGR04379">
    <property type="entry name" value="myo_inos_iolE"/>
    <property type="match status" value="1"/>
</dbReference>
<dbReference type="PANTHER" id="PTHR12110">
    <property type="entry name" value="HYDROXYPYRUVATE ISOMERASE"/>
    <property type="match status" value="1"/>
</dbReference>
<dbReference type="Gene3D" id="3.20.20.150">
    <property type="entry name" value="Divalent-metal-dependent TIM barrel enzymes"/>
    <property type="match status" value="1"/>
</dbReference>
<keyword evidence="3" id="KW-1185">Reference proteome</keyword>
<evidence type="ECO:0000313" key="2">
    <source>
        <dbReference type="EMBL" id="MBC5696533.1"/>
    </source>
</evidence>
<dbReference type="InterPro" id="IPR013022">
    <property type="entry name" value="Xyl_isomerase-like_TIM-brl"/>
</dbReference>
<proteinExistence type="predicted"/>
<dbReference type="EC" id="4.2.1.44" evidence="2"/>
<sequence length="309" mass="35064">MLDPKKVRLGICPIGWSNDDMWDLGDENTFQQCISEMKLAGFDGCEVGHKYPEDKTVLKHMLDARNMTIASKWFSSFLVDKPYEEVEAEFVKELEYLSYVGATAINVSEQSGSIQGQLDTPVLDDKKRVLTDEEWDRFTTGLNKLGKLSMEKYGIRTCFHHHMGTVCQTVEETTRLMENTDPKYVFLCFDTGHFTFAGEDPVKMLEKFADRVGHVHLKNMRMPLVEKARAEHWSFLDAVRAGAFTVPGDPDGCVEFDKVFDLLDKAGYSGWIMVEAEQDPAKANPFEYAKMGREYITKHTGLGGEVVLK</sequence>
<feature type="domain" description="Xylose isomerase-like TIM barrel" evidence="1">
    <location>
        <begin position="38"/>
        <end position="295"/>
    </location>
</feature>
<reference evidence="2 3" key="1">
    <citation type="submission" date="2020-08" db="EMBL/GenBank/DDBJ databases">
        <title>Genome public.</title>
        <authorList>
            <person name="Liu C."/>
            <person name="Sun Q."/>
        </authorList>
    </citation>
    <scope>NUCLEOTIDE SEQUENCE [LARGE SCALE GENOMIC DNA]</scope>
    <source>
        <strain evidence="2 3">M2</strain>
    </source>
</reference>
<dbReference type="InterPro" id="IPR036237">
    <property type="entry name" value="Xyl_isomerase-like_sf"/>
</dbReference>
<dbReference type="RefSeq" id="WP_118686571.1">
    <property type="nucleotide sequence ID" value="NZ_JACOPK010000011.1"/>
</dbReference>
<dbReference type="InterPro" id="IPR050312">
    <property type="entry name" value="IolE/XylAMocC-like"/>
</dbReference>
<dbReference type="GO" id="GO:0050114">
    <property type="term" value="F:myo-inosose-2 dehydratase activity"/>
    <property type="evidence" value="ECO:0007669"/>
    <property type="project" value="UniProtKB-EC"/>
</dbReference>
<accession>A0ABR7GQG0</accession>
<evidence type="ECO:0000313" key="3">
    <source>
        <dbReference type="Proteomes" id="UP000641741"/>
    </source>
</evidence>
<dbReference type="Proteomes" id="UP000641741">
    <property type="component" value="Unassembled WGS sequence"/>
</dbReference>
<dbReference type="PANTHER" id="PTHR12110:SF41">
    <property type="entry name" value="INOSOSE DEHYDRATASE"/>
    <property type="match status" value="1"/>
</dbReference>
<protein>
    <submittedName>
        <fullName evidence="2">Myo-inosose-2 dehydratase</fullName>
        <ecNumber evidence="2">4.2.1.44</ecNumber>
    </submittedName>
</protein>
<dbReference type="Pfam" id="PF01261">
    <property type="entry name" value="AP_endonuc_2"/>
    <property type="match status" value="1"/>
</dbReference>